<dbReference type="PANTHER" id="PTHR44395">
    <property type="match status" value="1"/>
</dbReference>
<keyword evidence="1" id="KW-1133">Transmembrane helix</keyword>
<feature type="transmembrane region" description="Helical" evidence="1">
    <location>
        <begin position="96"/>
        <end position="114"/>
    </location>
</feature>
<accession>A0A2U1B8K1</accession>
<organism evidence="2 3">
    <name type="scientific">Victivallis vadensis</name>
    <dbReference type="NCBI Taxonomy" id="172901"/>
    <lineage>
        <taxon>Bacteria</taxon>
        <taxon>Pseudomonadati</taxon>
        <taxon>Lentisphaerota</taxon>
        <taxon>Lentisphaeria</taxon>
        <taxon>Victivallales</taxon>
        <taxon>Victivallaceae</taxon>
        <taxon>Victivallis</taxon>
    </lineage>
</organism>
<feature type="transmembrane region" description="Helical" evidence="1">
    <location>
        <begin position="253"/>
        <end position="270"/>
    </location>
</feature>
<evidence type="ECO:0008006" key="4">
    <source>
        <dbReference type="Google" id="ProtNLM"/>
    </source>
</evidence>
<feature type="transmembrane region" description="Helical" evidence="1">
    <location>
        <begin position="20"/>
        <end position="41"/>
    </location>
</feature>
<name>A0A2U1B8K1_9BACT</name>
<dbReference type="Proteomes" id="UP000245959">
    <property type="component" value="Unassembled WGS sequence"/>
</dbReference>
<feature type="transmembrane region" description="Helical" evidence="1">
    <location>
        <begin position="217"/>
        <end position="241"/>
    </location>
</feature>
<sequence length="570" mass="63002">MESGRISGWMQSVRRFRRYFPLVAAVCAVLPFLPSLGYGFLYEWDDGGFVTENAHIALNWPNLVHAFTTTLQSVYTPLTSVWLMADHVLFGDWAGGYHLVNLLLYGGCGALLFLIMRRLRIPASAALLLAVLWAWNPGKCESVAWIAERKGLASSFFAFASFWCFMRDCRRERAGWAAPVLMLIAFLFKPWVLPLPGVMCLYAWSRHPGEYRKLLKLLWPVMAAGCAGALLVMGMTFRDLSVSGGGGAPDFRYVLRYFGAAVWPFSLNPIHPRPVWGSLLPELAWGAVLAAGLWCAAGRSRERLRVSLLFTLAFLGTALPVLTSGGFTNADYCDRYNFLLSAVAWCWIGVAGGRYFRRFPRVSAWAAGILLAGCLLTDLVYLETFSDTRLLFGRAAAADRPAPKALEGLALVAVNRSDPGLLHQAGALFLAQQPFQPESRRKTYFDMGTLLTRLARSMAGEAAAGRELAAYLAADVPRDYYTPEAFLPPAYSLAAGRLIQDGNAAEAAALLELQLKRKAGDAYQLHFSSGLAGFLTKDFERARREWRAALELRPGDARLRENLKRAEAMP</sequence>
<dbReference type="EMBL" id="QEKH01000004">
    <property type="protein sequence ID" value="PVY44942.1"/>
    <property type="molecule type" value="Genomic_DNA"/>
</dbReference>
<dbReference type="GeneID" id="78294256"/>
<dbReference type="Gene3D" id="1.25.40.10">
    <property type="entry name" value="Tetratricopeptide repeat domain"/>
    <property type="match status" value="1"/>
</dbReference>
<protein>
    <recommendedName>
        <fullName evidence="4">Tetratricopeptide repeat protein</fullName>
    </recommendedName>
</protein>
<comment type="caution">
    <text evidence="2">The sequence shown here is derived from an EMBL/GenBank/DDBJ whole genome shotgun (WGS) entry which is preliminary data.</text>
</comment>
<dbReference type="RefSeq" id="WP_133245048.1">
    <property type="nucleotide sequence ID" value="NZ_CABMMC010000039.1"/>
</dbReference>
<keyword evidence="1" id="KW-0812">Transmembrane</keyword>
<dbReference type="OrthoDB" id="9797765at2"/>
<evidence type="ECO:0000313" key="2">
    <source>
        <dbReference type="EMBL" id="PVY44942.1"/>
    </source>
</evidence>
<dbReference type="PANTHER" id="PTHR44395:SF1">
    <property type="entry name" value="PROTEIN O-MANNOSYL-TRANSFERASE TMTC3"/>
    <property type="match status" value="1"/>
</dbReference>
<evidence type="ECO:0000313" key="3">
    <source>
        <dbReference type="Proteomes" id="UP000245959"/>
    </source>
</evidence>
<dbReference type="InterPro" id="IPR011990">
    <property type="entry name" value="TPR-like_helical_dom_sf"/>
</dbReference>
<proteinExistence type="predicted"/>
<feature type="transmembrane region" description="Helical" evidence="1">
    <location>
        <begin position="276"/>
        <end position="296"/>
    </location>
</feature>
<keyword evidence="3" id="KW-1185">Reference proteome</keyword>
<feature type="transmembrane region" description="Helical" evidence="1">
    <location>
        <begin position="178"/>
        <end position="205"/>
    </location>
</feature>
<gene>
    <name evidence="2" type="ORF">C8D82_10486</name>
</gene>
<evidence type="ECO:0000256" key="1">
    <source>
        <dbReference type="SAM" id="Phobius"/>
    </source>
</evidence>
<feature type="transmembrane region" description="Helical" evidence="1">
    <location>
        <begin position="308"/>
        <end position="330"/>
    </location>
</feature>
<feature type="transmembrane region" description="Helical" evidence="1">
    <location>
        <begin position="363"/>
        <end position="382"/>
    </location>
</feature>
<keyword evidence="1" id="KW-0472">Membrane</keyword>
<feature type="transmembrane region" description="Helical" evidence="1">
    <location>
        <begin position="336"/>
        <end position="356"/>
    </location>
</feature>
<reference evidence="2 3" key="1">
    <citation type="submission" date="2018-04" db="EMBL/GenBank/DDBJ databases">
        <title>Genomic Encyclopedia of Type Strains, Phase IV (KMG-IV): sequencing the most valuable type-strain genomes for metagenomic binning, comparative biology and taxonomic classification.</title>
        <authorList>
            <person name="Goeker M."/>
        </authorList>
    </citation>
    <scope>NUCLEOTIDE SEQUENCE [LARGE SCALE GENOMIC DNA]</scope>
    <source>
        <strain evidence="2 3">DSM 14823</strain>
    </source>
</reference>
<dbReference type="SUPFAM" id="SSF48452">
    <property type="entry name" value="TPR-like"/>
    <property type="match status" value="1"/>
</dbReference>
<dbReference type="AlphaFoldDB" id="A0A2U1B8K1"/>